<dbReference type="GO" id="GO:0006313">
    <property type="term" value="P:DNA transposition"/>
    <property type="evidence" value="ECO:0007669"/>
    <property type="project" value="InterPro"/>
</dbReference>
<dbReference type="SUPFAM" id="SSF143422">
    <property type="entry name" value="Transposase IS200-like"/>
    <property type="match status" value="1"/>
</dbReference>
<dbReference type="InterPro" id="IPR002686">
    <property type="entry name" value="Transposase_17"/>
</dbReference>
<evidence type="ECO:0000313" key="3">
    <source>
        <dbReference type="EMBL" id="SCE94068.1"/>
    </source>
</evidence>
<dbReference type="AlphaFoldDB" id="A0A1C4WCZ2"/>
<name>A0A1C4WCZ2_MICVI</name>
<dbReference type="Pfam" id="PF01797">
    <property type="entry name" value="Y1_Tnp"/>
    <property type="match status" value="1"/>
</dbReference>
<accession>A0A1C4WCZ2</accession>
<dbReference type="Proteomes" id="UP000198242">
    <property type="component" value="Chromosome I"/>
</dbReference>
<feature type="region of interest" description="Disordered" evidence="1">
    <location>
        <begin position="72"/>
        <end position="116"/>
    </location>
</feature>
<protein>
    <submittedName>
        <fullName evidence="3">Transposase IS200 like</fullName>
    </submittedName>
</protein>
<gene>
    <name evidence="3" type="ORF">GA0074695_2310</name>
</gene>
<proteinExistence type="predicted"/>
<dbReference type="GO" id="GO:0004803">
    <property type="term" value="F:transposase activity"/>
    <property type="evidence" value="ECO:0007669"/>
    <property type="project" value="InterPro"/>
</dbReference>
<feature type="domain" description="Transposase IS200-like" evidence="2">
    <location>
        <begin position="1"/>
        <end position="79"/>
    </location>
</feature>
<dbReference type="PANTHER" id="PTHR33360:SF2">
    <property type="entry name" value="TRANSPOSASE FOR INSERTION SEQUENCE ELEMENT IS200"/>
    <property type="match status" value="1"/>
</dbReference>
<dbReference type="EMBL" id="LT607411">
    <property type="protein sequence ID" value="SCE94068.1"/>
    <property type="molecule type" value="Genomic_DNA"/>
</dbReference>
<evidence type="ECO:0000313" key="4">
    <source>
        <dbReference type="Proteomes" id="UP000198242"/>
    </source>
</evidence>
<sequence>MRQVCEQFECELVEFNGKDNHIHLQVNFPPKVALTKLVNSLKGVSSRYLRRDFPELHRYYWRDTRLMTGSYFAGPSQAHPRPSYSSTSSSRAAGLEPSARDGLPTGAFTPALKAEH</sequence>
<evidence type="ECO:0000256" key="1">
    <source>
        <dbReference type="SAM" id="MobiDB-lite"/>
    </source>
</evidence>
<dbReference type="NCBIfam" id="NF033573">
    <property type="entry name" value="transpos_IS200"/>
    <property type="match status" value="1"/>
</dbReference>
<evidence type="ECO:0000259" key="2">
    <source>
        <dbReference type="SMART" id="SM01321"/>
    </source>
</evidence>
<organism evidence="3 4">
    <name type="scientific">Micromonospora viridifaciens</name>
    <dbReference type="NCBI Taxonomy" id="1881"/>
    <lineage>
        <taxon>Bacteria</taxon>
        <taxon>Bacillati</taxon>
        <taxon>Actinomycetota</taxon>
        <taxon>Actinomycetes</taxon>
        <taxon>Micromonosporales</taxon>
        <taxon>Micromonosporaceae</taxon>
        <taxon>Micromonospora</taxon>
    </lineage>
</organism>
<reference evidence="4" key="1">
    <citation type="submission" date="2016-06" db="EMBL/GenBank/DDBJ databases">
        <authorList>
            <person name="Varghese N."/>
            <person name="Submissions Spin"/>
        </authorList>
    </citation>
    <scope>NUCLEOTIDE SEQUENCE [LARGE SCALE GENOMIC DNA]</scope>
    <source>
        <strain evidence="4">DSM 43909</strain>
    </source>
</reference>
<dbReference type="InterPro" id="IPR036515">
    <property type="entry name" value="Transposase_17_sf"/>
</dbReference>
<dbReference type="Gene3D" id="3.30.70.1290">
    <property type="entry name" value="Transposase IS200-like"/>
    <property type="match status" value="1"/>
</dbReference>
<dbReference type="PANTHER" id="PTHR33360">
    <property type="entry name" value="TRANSPOSASE FOR INSERTION SEQUENCE ELEMENT IS200"/>
    <property type="match status" value="1"/>
</dbReference>
<dbReference type="SMART" id="SM01321">
    <property type="entry name" value="Y1_Tnp"/>
    <property type="match status" value="1"/>
</dbReference>
<dbReference type="GO" id="GO:0003677">
    <property type="term" value="F:DNA binding"/>
    <property type="evidence" value="ECO:0007669"/>
    <property type="project" value="InterPro"/>
</dbReference>
<keyword evidence="4" id="KW-1185">Reference proteome</keyword>